<organism evidence="1 2">
    <name type="scientific">Pseudomonas veronii 1YdBTEX2</name>
    <dbReference type="NCBI Taxonomy" id="1295141"/>
    <lineage>
        <taxon>Bacteria</taxon>
        <taxon>Pseudomonadati</taxon>
        <taxon>Pseudomonadota</taxon>
        <taxon>Gammaproteobacteria</taxon>
        <taxon>Pseudomonadales</taxon>
        <taxon>Pseudomonadaceae</taxon>
        <taxon>Pseudomonas</taxon>
    </lineage>
</organism>
<proteinExistence type="predicted"/>
<dbReference type="Proteomes" id="UP000245431">
    <property type="component" value="Chromosome PVE_r2"/>
</dbReference>
<name>A0A1D3K8Y3_PSEVE</name>
<reference evidence="2" key="1">
    <citation type="submission" date="2016-07" db="EMBL/GenBank/DDBJ databases">
        <authorList>
            <person name="Florea S."/>
            <person name="Webb J.S."/>
            <person name="Jaromczyk J."/>
            <person name="Schardl C.L."/>
        </authorList>
    </citation>
    <scope>NUCLEOTIDE SEQUENCE [LARGE SCALE GENOMIC DNA]</scope>
    <source>
        <strain evidence="2">1YdBTEX2</strain>
    </source>
</reference>
<protein>
    <submittedName>
        <fullName evidence="1">Uncharacterized protein</fullName>
    </submittedName>
</protein>
<sequence>MVMRLAIDSVGLDLIEILVARITVLMWRVEGELTGNWLKMADLFRVSLRAVHWKRKTTIL</sequence>
<dbReference type="AlphaFoldDB" id="A0A1D3K8Y3"/>
<accession>A0A1D3K8Y3</accession>
<dbReference type="EMBL" id="LT599584">
    <property type="protein sequence ID" value="SBW84712.1"/>
    <property type="molecule type" value="Genomic_DNA"/>
</dbReference>
<evidence type="ECO:0000313" key="1">
    <source>
        <dbReference type="EMBL" id="SBW84712.1"/>
    </source>
</evidence>
<gene>
    <name evidence="1" type="ORF">PVE_R2G0686</name>
</gene>
<evidence type="ECO:0000313" key="2">
    <source>
        <dbReference type="Proteomes" id="UP000245431"/>
    </source>
</evidence>